<gene>
    <name evidence="5" type="ORF">RFV38_00160</name>
</gene>
<dbReference type="SMART" id="SM00530">
    <property type="entry name" value="HTH_XRE"/>
    <property type="match status" value="1"/>
</dbReference>
<proteinExistence type="predicted"/>
<sequence>MNIKIKFGKRLKEIRNQKKITQEKLSELANIDRSYISDIERGIKSVSLEKMDQLAKALEVNIIEFFKF</sequence>
<dbReference type="EMBL" id="JAVIKH010000001">
    <property type="protein sequence ID" value="MDX8334922.1"/>
    <property type="molecule type" value="Genomic_DNA"/>
</dbReference>
<dbReference type="Proteomes" id="UP001279681">
    <property type="component" value="Unassembled WGS sequence"/>
</dbReference>
<organism evidence="5 6">
    <name type="scientific">Candidatus Cetobacterium colombiensis</name>
    <dbReference type="NCBI Taxonomy" id="3073100"/>
    <lineage>
        <taxon>Bacteria</taxon>
        <taxon>Fusobacteriati</taxon>
        <taxon>Fusobacteriota</taxon>
        <taxon>Fusobacteriia</taxon>
        <taxon>Fusobacteriales</taxon>
        <taxon>Fusobacteriaceae</taxon>
        <taxon>Cetobacterium</taxon>
    </lineage>
</organism>
<feature type="domain" description="HTH cro/C1-type" evidence="4">
    <location>
        <begin position="11"/>
        <end position="65"/>
    </location>
</feature>
<evidence type="ECO:0000256" key="3">
    <source>
        <dbReference type="ARBA" id="ARBA00023163"/>
    </source>
</evidence>
<keyword evidence="1" id="KW-0805">Transcription regulation</keyword>
<comment type="caution">
    <text evidence="5">The sequence shown here is derived from an EMBL/GenBank/DDBJ whole genome shotgun (WGS) entry which is preliminary data.</text>
</comment>
<name>A0ABU4W5X9_9FUSO</name>
<dbReference type="SUPFAM" id="SSF47413">
    <property type="entry name" value="lambda repressor-like DNA-binding domains"/>
    <property type="match status" value="1"/>
</dbReference>
<dbReference type="PROSITE" id="PS50943">
    <property type="entry name" value="HTH_CROC1"/>
    <property type="match status" value="1"/>
</dbReference>
<dbReference type="RefSeq" id="WP_320312336.1">
    <property type="nucleotide sequence ID" value="NZ_JAVIKH010000001.1"/>
</dbReference>
<accession>A0ABU4W5X9</accession>
<protein>
    <submittedName>
        <fullName evidence="5">Helix-turn-helix transcriptional regulator</fullName>
    </submittedName>
</protein>
<dbReference type="InterPro" id="IPR001387">
    <property type="entry name" value="Cro/C1-type_HTH"/>
</dbReference>
<keyword evidence="6" id="KW-1185">Reference proteome</keyword>
<reference evidence="6" key="1">
    <citation type="submission" date="2023-07" db="EMBL/GenBank/DDBJ databases">
        <authorList>
            <person name="Colorado M.A."/>
            <person name="Villamil L.M."/>
            <person name="Melo J.F."/>
            <person name="Rodriguez J.A."/>
            <person name="Ruiz R.Y."/>
        </authorList>
    </citation>
    <scope>NUCLEOTIDE SEQUENCE [LARGE SCALE GENOMIC DNA]</scope>
    <source>
        <strain evidence="6">C33</strain>
    </source>
</reference>
<dbReference type="Gene3D" id="1.10.260.40">
    <property type="entry name" value="lambda repressor-like DNA-binding domains"/>
    <property type="match status" value="1"/>
</dbReference>
<dbReference type="InterPro" id="IPR050807">
    <property type="entry name" value="TransReg_Diox_bact_type"/>
</dbReference>
<keyword evidence="3" id="KW-0804">Transcription</keyword>
<dbReference type="Pfam" id="PF01381">
    <property type="entry name" value="HTH_3"/>
    <property type="match status" value="1"/>
</dbReference>
<evidence type="ECO:0000313" key="5">
    <source>
        <dbReference type="EMBL" id="MDX8334922.1"/>
    </source>
</evidence>
<dbReference type="CDD" id="cd00093">
    <property type="entry name" value="HTH_XRE"/>
    <property type="match status" value="1"/>
</dbReference>
<evidence type="ECO:0000259" key="4">
    <source>
        <dbReference type="PROSITE" id="PS50943"/>
    </source>
</evidence>
<evidence type="ECO:0000256" key="2">
    <source>
        <dbReference type="ARBA" id="ARBA00023125"/>
    </source>
</evidence>
<dbReference type="InterPro" id="IPR010982">
    <property type="entry name" value="Lambda_DNA-bd_dom_sf"/>
</dbReference>
<dbReference type="PANTHER" id="PTHR46797">
    <property type="entry name" value="HTH-TYPE TRANSCRIPTIONAL REGULATOR"/>
    <property type="match status" value="1"/>
</dbReference>
<dbReference type="PANTHER" id="PTHR46797:SF23">
    <property type="entry name" value="HTH-TYPE TRANSCRIPTIONAL REGULATOR SUTR"/>
    <property type="match status" value="1"/>
</dbReference>
<evidence type="ECO:0000313" key="6">
    <source>
        <dbReference type="Proteomes" id="UP001279681"/>
    </source>
</evidence>
<keyword evidence="2" id="KW-0238">DNA-binding</keyword>
<evidence type="ECO:0000256" key="1">
    <source>
        <dbReference type="ARBA" id="ARBA00023015"/>
    </source>
</evidence>